<reference evidence="1 2" key="1">
    <citation type="submission" date="2018-10" db="EMBL/GenBank/DDBJ databases">
        <authorList>
            <person name="Li J."/>
        </authorList>
    </citation>
    <scope>NUCLEOTIDE SEQUENCE [LARGE SCALE GENOMIC DNA]</scope>
    <source>
        <strain evidence="1 2">CCTCC AB209002</strain>
    </source>
</reference>
<protein>
    <submittedName>
        <fullName evidence="1">Glycosyltransferase family 1 protein</fullName>
    </submittedName>
</protein>
<dbReference type="SUPFAM" id="SSF53756">
    <property type="entry name" value="UDP-Glycosyltransferase/glycogen phosphorylase"/>
    <property type="match status" value="1"/>
</dbReference>
<dbReference type="Gene3D" id="3.40.50.2000">
    <property type="entry name" value="Glycogen Phosphorylase B"/>
    <property type="match status" value="1"/>
</dbReference>
<dbReference type="EMBL" id="RCUV01000001">
    <property type="protein sequence ID" value="RLP73873.1"/>
    <property type="molecule type" value="Genomic_DNA"/>
</dbReference>
<sequence>MSMPPVVLRALSLLTRRVPDRALVALLPGRFRFDVAAVPVPTVAPETPIRLYVAPVNWAGQGWQWARAAERFIPGVGAVSMAYRLDSDFGFPVDVSVPVGAFVLSGRWQREQRRVVLSSFTHVLLEAERHVFGRVYDQSVVDQARDITSSGVSLAMLCHGSDIRLPSRHAARHEWSPFADAADAGTAVLEKQASANRRILDEVGAPVFVSTPDLILDVPEATWLPVVVDAARWSNSEDILATTRPRVVHAPSKGSLKGSDLIDPVLAGLAEEGLIDYRRVEGVPAAQMPDVYHSADIVLDQFRIGSFGVAACEAMAAGRIVVGHVTAQAREYVEAQTGLELPIVEATPDSIEAVIRDICARPDHFRPNGARGRAYVESVHDGRFAADVLRGFLTT</sequence>
<gene>
    <name evidence="1" type="ORF">D9V29_00820</name>
</gene>
<evidence type="ECO:0000313" key="1">
    <source>
        <dbReference type="EMBL" id="RLP73873.1"/>
    </source>
</evidence>
<dbReference type="AlphaFoldDB" id="A0A3L7A0R3"/>
<organism evidence="1 2">
    <name type="scientific">Mycetocola manganoxydans</name>
    <dbReference type="NCBI Taxonomy" id="699879"/>
    <lineage>
        <taxon>Bacteria</taxon>
        <taxon>Bacillati</taxon>
        <taxon>Actinomycetota</taxon>
        <taxon>Actinomycetes</taxon>
        <taxon>Micrococcales</taxon>
        <taxon>Microbacteriaceae</taxon>
        <taxon>Mycetocola</taxon>
    </lineage>
</organism>
<proteinExistence type="predicted"/>
<dbReference type="GO" id="GO:0016740">
    <property type="term" value="F:transferase activity"/>
    <property type="evidence" value="ECO:0007669"/>
    <property type="project" value="UniProtKB-KW"/>
</dbReference>
<accession>A0A3L7A0R3</accession>
<name>A0A3L7A0R3_9MICO</name>
<comment type="caution">
    <text evidence="1">The sequence shown here is derived from an EMBL/GenBank/DDBJ whole genome shotgun (WGS) entry which is preliminary data.</text>
</comment>
<keyword evidence="2" id="KW-1185">Reference proteome</keyword>
<keyword evidence="1" id="KW-0808">Transferase</keyword>
<dbReference type="Proteomes" id="UP000270299">
    <property type="component" value="Unassembled WGS sequence"/>
</dbReference>
<evidence type="ECO:0000313" key="2">
    <source>
        <dbReference type="Proteomes" id="UP000270299"/>
    </source>
</evidence>